<dbReference type="AlphaFoldDB" id="A0A5Q4ZYI2"/>
<organism evidence="1">
    <name type="scientific">Aliivibrio wodanis</name>
    <dbReference type="NCBI Taxonomy" id="80852"/>
    <lineage>
        <taxon>Bacteria</taxon>
        <taxon>Pseudomonadati</taxon>
        <taxon>Pseudomonadota</taxon>
        <taxon>Gammaproteobacteria</taxon>
        <taxon>Vibrionales</taxon>
        <taxon>Vibrionaceae</taxon>
        <taxon>Aliivibrio</taxon>
    </lineage>
</organism>
<keyword evidence="1" id="KW-0614">Plasmid</keyword>
<protein>
    <submittedName>
        <fullName evidence="1">Uncharacterized protein</fullName>
    </submittedName>
</protein>
<dbReference type="EMBL" id="LR721753">
    <property type="protein sequence ID" value="VVV06932.1"/>
    <property type="molecule type" value="Genomic_DNA"/>
</dbReference>
<dbReference type="RefSeq" id="WP_192957839.1">
    <property type="nucleotide sequence ID" value="NZ_LR721753.1"/>
</dbReference>
<name>A0A5Q4ZYI2_9GAMM</name>
<proteinExistence type="predicted"/>
<evidence type="ECO:0000313" key="1">
    <source>
        <dbReference type="EMBL" id="VVV06932.1"/>
    </source>
</evidence>
<accession>A0A5Q4ZYI2</accession>
<gene>
    <name evidence="1" type="ORF">AW0309160_04426</name>
</gene>
<sequence>MDRRSRSKFYEISTQFDAATNSFYEHLSSIVIGESSEQANANLINNVMHDINHKEWEKWHNQTARLGVWLNTFICNNMNTLMHKDRLLTYNGATVSKASISYELFKCRLSVADKTALIELYDLIETTLVKSKHDRRLYDRTISTFSATDLFGKILNIENGLRSLSVQNCV</sequence>
<geneLocation type="plasmid" evidence="1">
    <name>pAWOD_2</name>
</geneLocation>
<reference evidence="1" key="1">
    <citation type="submission" date="2019-09" db="EMBL/GenBank/DDBJ databases">
        <authorList>
            <person name="Hjerde E."/>
        </authorList>
    </citation>
    <scope>NUCLEOTIDE SEQUENCE [LARGE SCALE GENOMIC DNA]</scope>
    <source>
        <strain evidence="1">06/09/160</strain>
        <plasmid evidence="1">pAWOD_2</plasmid>
    </source>
</reference>